<dbReference type="PANTHER" id="PTHR43143">
    <property type="entry name" value="METALLOPHOSPHOESTERASE, CALCINEURIN SUPERFAMILY"/>
    <property type="match status" value="1"/>
</dbReference>
<gene>
    <name evidence="2" type="ORF">B4N89_14085</name>
</gene>
<dbReference type="InterPro" id="IPR022506">
    <property type="entry name" value="Metallophosphoesterase_PPA1498"/>
</dbReference>
<evidence type="ECO:0000313" key="2">
    <source>
        <dbReference type="EMBL" id="OPC81917.1"/>
    </source>
</evidence>
<feature type="compositionally biased region" description="Low complexity" evidence="1">
    <location>
        <begin position="39"/>
        <end position="51"/>
    </location>
</feature>
<dbReference type="RefSeq" id="WP_078976186.1">
    <property type="nucleotide sequence ID" value="NZ_MWQN01000001.1"/>
</dbReference>
<feature type="region of interest" description="Disordered" evidence="1">
    <location>
        <begin position="573"/>
        <end position="592"/>
    </location>
</feature>
<dbReference type="PANTHER" id="PTHR43143:SF1">
    <property type="entry name" value="SERINE_THREONINE-PROTEIN PHOSPHATASE CPPED1"/>
    <property type="match status" value="1"/>
</dbReference>
<dbReference type="InterPro" id="IPR051918">
    <property type="entry name" value="STPP_CPPED1"/>
</dbReference>
<evidence type="ECO:0000256" key="1">
    <source>
        <dbReference type="SAM" id="MobiDB-lite"/>
    </source>
</evidence>
<evidence type="ECO:0000313" key="3">
    <source>
        <dbReference type="Proteomes" id="UP000190037"/>
    </source>
</evidence>
<dbReference type="PROSITE" id="PS51318">
    <property type="entry name" value="TAT"/>
    <property type="match status" value="1"/>
</dbReference>
<protein>
    <submittedName>
        <fullName evidence="2">Metallophosphoesterase</fullName>
    </submittedName>
</protein>
<keyword evidence="3" id="KW-1185">Reference proteome</keyword>
<dbReference type="OrthoDB" id="8132905at2"/>
<name>A0A1T3NYJ6_9ACTN</name>
<dbReference type="NCBIfam" id="TIGR03767">
    <property type="entry name" value="P_acnes_RR"/>
    <property type="match status" value="1"/>
</dbReference>
<dbReference type="InterPro" id="IPR006311">
    <property type="entry name" value="TAT_signal"/>
</dbReference>
<dbReference type="Gene3D" id="3.60.21.10">
    <property type="match status" value="1"/>
</dbReference>
<dbReference type="InterPro" id="IPR029052">
    <property type="entry name" value="Metallo-depent_PP-like"/>
</dbReference>
<dbReference type="EMBL" id="MWQN01000001">
    <property type="protein sequence ID" value="OPC81917.1"/>
    <property type="molecule type" value="Genomic_DNA"/>
</dbReference>
<accession>A0A1T3NYJ6</accession>
<comment type="caution">
    <text evidence="2">The sequence shown here is derived from an EMBL/GenBank/DDBJ whole genome shotgun (WGS) entry which is preliminary data.</text>
</comment>
<feature type="region of interest" description="Disordered" evidence="1">
    <location>
        <begin position="24"/>
        <end position="51"/>
    </location>
</feature>
<dbReference type="PROSITE" id="PS51257">
    <property type="entry name" value="PROKAR_LIPOPROTEIN"/>
    <property type="match status" value="1"/>
</dbReference>
<proteinExistence type="predicted"/>
<dbReference type="AlphaFoldDB" id="A0A1T3NYJ6"/>
<organism evidence="2 3">
    <name type="scientific">Embleya scabrispora</name>
    <dbReference type="NCBI Taxonomy" id="159449"/>
    <lineage>
        <taxon>Bacteria</taxon>
        <taxon>Bacillati</taxon>
        <taxon>Actinomycetota</taxon>
        <taxon>Actinomycetes</taxon>
        <taxon>Kitasatosporales</taxon>
        <taxon>Streptomycetaceae</taxon>
        <taxon>Embleya</taxon>
    </lineage>
</organism>
<dbReference type="STRING" id="159449.B4N89_14085"/>
<dbReference type="Proteomes" id="UP000190037">
    <property type="component" value="Unassembled WGS sequence"/>
</dbReference>
<feature type="compositionally biased region" description="Basic and acidic residues" evidence="1">
    <location>
        <begin position="574"/>
        <end position="592"/>
    </location>
</feature>
<sequence>MKPNRRDVLKYSAASAALLGVAACSDDDKDKPDGKSSDAPKSGAPAPAGAAGTTLERTLVLGPPGPGGYRKIVAGPGEPHLLRGELVPGGRSGDKAKRRSLVAFTQLTDIHIQDSQSTARVDFLDRHSDKDQPFAKLLPFQSAYRPQEVLTAQIAEAMVQSLNRIGKGPALGAPLAFTICTGDNTDNIQFNELRWYIDVLDGGKKVTPDSGDRNRYEGPMDAVAYHERYWHPDGTPPGQKDDVPRARYGYPTVPGLLDACRRPFDATGLKTPWYSAYGNHDGLVQGNLPVSELLGKVAVGDEKVLDISPGQTVAALALGLQSGKPDALAALLAGPKRKVTADPDRRLVDRGETIREHFNTTGLPKGHGFTQQNLDTKTAYYTFDQGPVRCLVLDTVNPYGSDSGCLDPTQFAWLEDQLVKGSSSHLDEQGKVVRGTGQDKLFVLFSHHTLDTMTNKTVPSGEPARILGPQVLALLLRFPNVVLWVNGHTHDNNVKPYPRPAGSAVPGGFWEVNTASHIDWPSQARIVEIADNANGTLSIFGTIIDSAGPESHGNKIDSPLALAALARELAGNDWQERDRPDPKVDGRRGRLEDRNVELLVPAPFNPSGA</sequence>
<feature type="compositionally biased region" description="Basic and acidic residues" evidence="1">
    <location>
        <begin position="26"/>
        <end position="38"/>
    </location>
</feature>
<dbReference type="SUPFAM" id="SSF56300">
    <property type="entry name" value="Metallo-dependent phosphatases"/>
    <property type="match status" value="1"/>
</dbReference>
<reference evidence="2 3" key="1">
    <citation type="submission" date="2017-03" db="EMBL/GenBank/DDBJ databases">
        <title>Draft genome sequence of Streptomyces scabrisporus NF3, endophyte isolated from Amphipterygium adstringens.</title>
        <authorList>
            <person name="Vazquez M."/>
            <person name="Ceapa C.D."/>
            <person name="Rodriguez Luna D."/>
            <person name="Sanchez Esquivel S."/>
        </authorList>
    </citation>
    <scope>NUCLEOTIDE SEQUENCE [LARGE SCALE GENOMIC DNA]</scope>
    <source>
        <strain evidence="2 3">NF3</strain>
    </source>
</reference>